<organism evidence="1 2">
    <name type="scientific">Austropuccinia psidii MF-1</name>
    <dbReference type="NCBI Taxonomy" id="1389203"/>
    <lineage>
        <taxon>Eukaryota</taxon>
        <taxon>Fungi</taxon>
        <taxon>Dikarya</taxon>
        <taxon>Basidiomycota</taxon>
        <taxon>Pucciniomycotina</taxon>
        <taxon>Pucciniomycetes</taxon>
        <taxon>Pucciniales</taxon>
        <taxon>Sphaerophragmiaceae</taxon>
        <taxon>Austropuccinia</taxon>
    </lineage>
</organism>
<dbReference type="AlphaFoldDB" id="A0A9Q3Q2Z0"/>
<accession>A0A9Q3Q2Z0</accession>
<evidence type="ECO:0000313" key="1">
    <source>
        <dbReference type="EMBL" id="MBW0583371.1"/>
    </source>
</evidence>
<name>A0A9Q3Q2Z0_9BASI</name>
<evidence type="ECO:0000313" key="2">
    <source>
        <dbReference type="Proteomes" id="UP000765509"/>
    </source>
</evidence>
<dbReference type="Proteomes" id="UP000765509">
    <property type="component" value="Unassembled WGS sequence"/>
</dbReference>
<sequence>MSIDNLTEKLNKLSSSVETFKEKTSSHQKLLPDHVEKSDEARMNLKDGIQSEIRLITKKMDKMNEDNINMPNLLTLFSHIRSPAEPQEEIKKTFIKDLIHKDNNPVLMKEEPQLKEWPTFTGEGEYDHISFMKTIDMLKEDYAKPVWYSIPFLSPGSSS</sequence>
<proteinExistence type="predicted"/>
<protein>
    <submittedName>
        <fullName evidence="1">Uncharacterized protein</fullName>
    </submittedName>
</protein>
<comment type="caution">
    <text evidence="1">The sequence shown here is derived from an EMBL/GenBank/DDBJ whole genome shotgun (WGS) entry which is preliminary data.</text>
</comment>
<dbReference type="EMBL" id="AVOT02114974">
    <property type="protein sequence ID" value="MBW0583371.1"/>
    <property type="molecule type" value="Genomic_DNA"/>
</dbReference>
<keyword evidence="2" id="KW-1185">Reference proteome</keyword>
<gene>
    <name evidence="1" type="ORF">O181_123086</name>
</gene>
<reference evidence="1" key="1">
    <citation type="submission" date="2021-03" db="EMBL/GenBank/DDBJ databases">
        <title>Draft genome sequence of rust myrtle Austropuccinia psidii MF-1, a brazilian biotype.</title>
        <authorList>
            <person name="Quecine M.C."/>
            <person name="Pachon D.M.R."/>
            <person name="Bonatelli M.L."/>
            <person name="Correr F.H."/>
            <person name="Franceschini L.M."/>
            <person name="Leite T.F."/>
            <person name="Margarido G.R.A."/>
            <person name="Almeida C.A."/>
            <person name="Ferrarezi J.A."/>
            <person name="Labate C.A."/>
        </authorList>
    </citation>
    <scope>NUCLEOTIDE SEQUENCE</scope>
    <source>
        <strain evidence="1">MF-1</strain>
    </source>
</reference>